<name>A0A165TTR9_9AGAM</name>
<keyword evidence="2" id="KW-1185">Reference proteome</keyword>
<sequence>MSESRPRPARPQSFNSLSKLPENLVPTAVQVNNFVGHFVHLDANPKYFDWGDFAPAVTQYHRTDLVGVAIDTGNARGVKHCKIKDSDLDVVEIERDDNASDAPDIIPGPFGPIAMPSKGPKEISLDNVLGWVVDTLHDVLHIQIERGELSTTITNVFTNLSWAHDNGFLSSSSNGSNTAWEYRTVYGYPEEGEQSKFLSMVTSVTLSADVGKVSNLLMNTTKAHFSSRIKVAKLKVTEGFHSPIHTEL</sequence>
<evidence type="ECO:0000313" key="1">
    <source>
        <dbReference type="EMBL" id="KZT27163.1"/>
    </source>
</evidence>
<dbReference type="Gene3D" id="3.40.198.10">
    <property type="entry name" value="Delta-endotoxin CytB-like"/>
    <property type="match status" value="1"/>
</dbReference>
<organism evidence="1 2">
    <name type="scientific">Neolentinus lepideus HHB14362 ss-1</name>
    <dbReference type="NCBI Taxonomy" id="1314782"/>
    <lineage>
        <taxon>Eukaryota</taxon>
        <taxon>Fungi</taxon>
        <taxon>Dikarya</taxon>
        <taxon>Basidiomycota</taxon>
        <taxon>Agaricomycotina</taxon>
        <taxon>Agaricomycetes</taxon>
        <taxon>Gloeophyllales</taxon>
        <taxon>Gloeophyllaceae</taxon>
        <taxon>Neolentinus</taxon>
    </lineage>
</organism>
<dbReference type="EMBL" id="KV425563">
    <property type="protein sequence ID" value="KZT27163.1"/>
    <property type="molecule type" value="Genomic_DNA"/>
</dbReference>
<dbReference type="OrthoDB" id="3178885at2759"/>
<proteinExistence type="predicted"/>
<protein>
    <recommendedName>
        <fullName evidence="3">Delta-endotoxin CytB</fullName>
    </recommendedName>
</protein>
<gene>
    <name evidence="1" type="ORF">NEOLEDRAFT_1131171</name>
</gene>
<dbReference type="AlphaFoldDB" id="A0A165TTR9"/>
<dbReference type="SUPFAM" id="SSF55676">
    <property type="entry name" value="CytB endotoxin-like"/>
    <property type="match status" value="1"/>
</dbReference>
<dbReference type="InterPro" id="IPR035918">
    <property type="entry name" value="CytB_endotoxin-like_sf"/>
</dbReference>
<evidence type="ECO:0000313" key="2">
    <source>
        <dbReference type="Proteomes" id="UP000076761"/>
    </source>
</evidence>
<reference evidence="1 2" key="1">
    <citation type="journal article" date="2016" name="Mol. Biol. Evol.">
        <title>Comparative Genomics of Early-Diverging Mushroom-Forming Fungi Provides Insights into the Origins of Lignocellulose Decay Capabilities.</title>
        <authorList>
            <person name="Nagy L.G."/>
            <person name="Riley R."/>
            <person name="Tritt A."/>
            <person name="Adam C."/>
            <person name="Daum C."/>
            <person name="Floudas D."/>
            <person name="Sun H."/>
            <person name="Yadav J.S."/>
            <person name="Pangilinan J."/>
            <person name="Larsson K.H."/>
            <person name="Matsuura K."/>
            <person name="Barry K."/>
            <person name="Labutti K."/>
            <person name="Kuo R."/>
            <person name="Ohm R.A."/>
            <person name="Bhattacharya S.S."/>
            <person name="Shirouzu T."/>
            <person name="Yoshinaga Y."/>
            <person name="Martin F.M."/>
            <person name="Grigoriev I.V."/>
            <person name="Hibbett D.S."/>
        </authorList>
    </citation>
    <scope>NUCLEOTIDE SEQUENCE [LARGE SCALE GENOMIC DNA]</scope>
    <source>
        <strain evidence="1 2">HHB14362 ss-1</strain>
    </source>
</reference>
<accession>A0A165TTR9</accession>
<dbReference type="Proteomes" id="UP000076761">
    <property type="component" value="Unassembled WGS sequence"/>
</dbReference>
<evidence type="ECO:0008006" key="3">
    <source>
        <dbReference type="Google" id="ProtNLM"/>
    </source>
</evidence>
<dbReference type="InParanoid" id="A0A165TTR9"/>